<feature type="domain" description="PDZ" evidence="2">
    <location>
        <begin position="160"/>
        <end position="251"/>
    </location>
</feature>
<dbReference type="Pfam" id="PF13180">
    <property type="entry name" value="PDZ_2"/>
    <property type="match status" value="1"/>
</dbReference>
<proteinExistence type="predicted"/>
<feature type="chain" id="PRO_5016245127" evidence="1">
    <location>
        <begin position="19"/>
        <end position="263"/>
    </location>
</feature>
<dbReference type="AlphaFoldDB" id="A0A318JB82"/>
<dbReference type="PROSITE" id="PS51257">
    <property type="entry name" value="PROKAR_LIPOPROTEIN"/>
    <property type="match status" value="1"/>
</dbReference>
<dbReference type="Gene3D" id="2.30.42.10">
    <property type="match status" value="1"/>
</dbReference>
<keyword evidence="1" id="KW-0732">Signal</keyword>
<dbReference type="RefSeq" id="WP_110255235.1">
    <property type="nucleotide sequence ID" value="NZ_QJKB01000003.1"/>
</dbReference>
<name>A0A318JB82_9BURK</name>
<keyword evidence="4" id="KW-1185">Reference proteome</keyword>
<evidence type="ECO:0000313" key="4">
    <source>
        <dbReference type="Proteomes" id="UP000247792"/>
    </source>
</evidence>
<dbReference type="InterPro" id="IPR036034">
    <property type="entry name" value="PDZ_sf"/>
</dbReference>
<feature type="signal peptide" evidence="1">
    <location>
        <begin position="1"/>
        <end position="18"/>
    </location>
</feature>
<dbReference type="SUPFAM" id="SSF50156">
    <property type="entry name" value="PDZ domain-like"/>
    <property type="match status" value="1"/>
</dbReference>
<dbReference type="EMBL" id="QJKB01000003">
    <property type="protein sequence ID" value="PXX43966.1"/>
    <property type="molecule type" value="Genomic_DNA"/>
</dbReference>
<protein>
    <submittedName>
        <fullName evidence="3">PDZ domain-containing protein</fullName>
    </submittedName>
</protein>
<accession>A0A318JB82</accession>
<evidence type="ECO:0000256" key="1">
    <source>
        <dbReference type="SAM" id="SignalP"/>
    </source>
</evidence>
<dbReference type="SMART" id="SM00228">
    <property type="entry name" value="PDZ"/>
    <property type="match status" value="1"/>
</dbReference>
<evidence type="ECO:0000259" key="2">
    <source>
        <dbReference type="PROSITE" id="PS50106"/>
    </source>
</evidence>
<organism evidence="3 4">
    <name type="scientific">Undibacterium pigrum</name>
    <dbReference type="NCBI Taxonomy" id="401470"/>
    <lineage>
        <taxon>Bacteria</taxon>
        <taxon>Pseudomonadati</taxon>
        <taxon>Pseudomonadota</taxon>
        <taxon>Betaproteobacteria</taxon>
        <taxon>Burkholderiales</taxon>
        <taxon>Oxalobacteraceae</taxon>
        <taxon>Undibacterium</taxon>
    </lineage>
</organism>
<dbReference type="Proteomes" id="UP000247792">
    <property type="component" value="Unassembled WGS sequence"/>
</dbReference>
<reference evidence="3 4" key="1">
    <citation type="submission" date="2018-05" db="EMBL/GenBank/DDBJ databases">
        <title>Genomic Encyclopedia of Type Strains, Phase IV (KMG-IV): sequencing the most valuable type-strain genomes for metagenomic binning, comparative biology and taxonomic classification.</title>
        <authorList>
            <person name="Goeker M."/>
        </authorList>
    </citation>
    <scope>NUCLEOTIDE SEQUENCE [LARGE SCALE GENOMIC DNA]</scope>
    <source>
        <strain evidence="3 4">DSM 19792</strain>
    </source>
</reference>
<dbReference type="PROSITE" id="PS50106">
    <property type="entry name" value="PDZ"/>
    <property type="match status" value="1"/>
</dbReference>
<comment type="caution">
    <text evidence="3">The sequence shown here is derived from an EMBL/GenBank/DDBJ whole genome shotgun (WGS) entry which is preliminary data.</text>
</comment>
<dbReference type="OrthoDB" id="7068945at2"/>
<evidence type="ECO:0000313" key="3">
    <source>
        <dbReference type="EMBL" id="PXX43966.1"/>
    </source>
</evidence>
<dbReference type="InterPro" id="IPR001478">
    <property type="entry name" value="PDZ"/>
</dbReference>
<sequence length="263" mass="28527">MLRCILLLAVTLILSACASGHTKFYKSYADAKTLTDVQTLSPNDKPQIFASDNLARDIKIARSKGYLVIGESSFNGEKESDRGIIQQSQQNGAVMVIFSSKFAETRTITTPLFLPNNKTTYSSGTVNGTGGSANYSGSSTTYGTTVVPITTEQQRYNQAAIYFVKSTKKPRVGLFVVDLTPEIRKNLERNTGVIVDIVSEESPAFIANILPGDIIIEINGATVINTKHALELLRATTPPGGKYTLKIIRNGTERLFDINLPAG</sequence>
<gene>
    <name evidence="3" type="ORF">DFR42_103234</name>
</gene>